<dbReference type="Gene3D" id="3.30.420.10">
    <property type="entry name" value="Ribonuclease H-like superfamily/Ribonuclease H"/>
    <property type="match status" value="1"/>
</dbReference>
<dbReference type="GO" id="GO:0000166">
    <property type="term" value="F:nucleotide binding"/>
    <property type="evidence" value="ECO:0007669"/>
    <property type="project" value="InterPro"/>
</dbReference>
<dbReference type="InterPro" id="IPR010997">
    <property type="entry name" value="HRDC-like_sf"/>
</dbReference>
<dbReference type="Gene3D" id="1.10.150.80">
    <property type="entry name" value="HRDC domain"/>
    <property type="match status" value="2"/>
</dbReference>
<keyword evidence="4 6" id="KW-0378">Hydrolase</keyword>
<comment type="function">
    <text evidence="6">Exonuclease involved in the 3' processing of various precursor tRNAs. Initiates hydrolysis at the 3'-terminus of an RNA molecule and releases 5'-mononucleotides.</text>
</comment>
<dbReference type="InterPro" id="IPR002121">
    <property type="entry name" value="HRDC_dom"/>
</dbReference>
<dbReference type="PANTHER" id="PTHR47649">
    <property type="entry name" value="RIBONUCLEASE D"/>
    <property type="match status" value="1"/>
</dbReference>
<comment type="similarity">
    <text evidence="6">Belongs to the RNase D family.</text>
</comment>
<keyword evidence="3 6" id="KW-0540">Nuclease</keyword>
<organism evidence="8 9">
    <name type="scientific">OM182 bacterium MED-G24</name>
    <dbReference type="NCBI Taxonomy" id="1986255"/>
    <lineage>
        <taxon>Bacteria</taxon>
        <taxon>Pseudomonadati</taxon>
        <taxon>Pseudomonadota</taxon>
        <taxon>Gammaproteobacteria</taxon>
        <taxon>OMG group</taxon>
        <taxon>OM182 clade</taxon>
    </lineage>
</organism>
<evidence type="ECO:0000313" key="8">
    <source>
        <dbReference type="EMBL" id="PDH39924.1"/>
    </source>
</evidence>
<evidence type="ECO:0000256" key="1">
    <source>
        <dbReference type="ARBA" id="ARBA00022490"/>
    </source>
</evidence>
<dbReference type="PROSITE" id="PS50967">
    <property type="entry name" value="HRDC"/>
    <property type="match status" value="1"/>
</dbReference>
<dbReference type="InterPro" id="IPR012337">
    <property type="entry name" value="RNaseH-like_sf"/>
</dbReference>
<evidence type="ECO:0000313" key="9">
    <source>
        <dbReference type="Proteomes" id="UP000219327"/>
    </source>
</evidence>
<dbReference type="Pfam" id="PF00570">
    <property type="entry name" value="HRDC"/>
    <property type="match status" value="1"/>
</dbReference>
<dbReference type="PANTHER" id="PTHR47649:SF1">
    <property type="entry name" value="RIBONUCLEASE D"/>
    <property type="match status" value="1"/>
</dbReference>
<dbReference type="InterPro" id="IPR006292">
    <property type="entry name" value="RNase_D"/>
</dbReference>
<keyword evidence="2 6" id="KW-0819">tRNA processing</keyword>
<comment type="cofactor">
    <cofactor evidence="6">
        <name>a divalent metal cation</name>
        <dbReference type="ChEBI" id="CHEBI:60240"/>
    </cofactor>
</comment>
<evidence type="ECO:0000256" key="5">
    <source>
        <dbReference type="ARBA" id="ARBA00022839"/>
    </source>
</evidence>
<dbReference type="GO" id="GO:0042780">
    <property type="term" value="P:tRNA 3'-end processing"/>
    <property type="evidence" value="ECO:0007669"/>
    <property type="project" value="UniProtKB-UniRule"/>
</dbReference>
<proteinExistence type="inferred from homology"/>
<keyword evidence="1 6" id="KW-0963">Cytoplasm</keyword>
<dbReference type="HAMAP" id="MF_01899">
    <property type="entry name" value="RNase_D"/>
    <property type="match status" value="1"/>
</dbReference>
<dbReference type="Pfam" id="PF01612">
    <property type="entry name" value="DNA_pol_A_exo1"/>
    <property type="match status" value="1"/>
</dbReference>
<keyword evidence="5 6" id="KW-0269">Exonuclease</keyword>
<dbReference type="InterPro" id="IPR048579">
    <property type="entry name" value="RNAseD_HRDC_C"/>
</dbReference>
<dbReference type="SUPFAM" id="SSF53098">
    <property type="entry name" value="Ribonuclease H-like"/>
    <property type="match status" value="1"/>
</dbReference>
<dbReference type="InterPro" id="IPR036397">
    <property type="entry name" value="RNaseH_sf"/>
</dbReference>
<evidence type="ECO:0000256" key="6">
    <source>
        <dbReference type="HAMAP-Rule" id="MF_01899"/>
    </source>
</evidence>
<feature type="domain" description="HRDC" evidence="7">
    <location>
        <begin position="230"/>
        <end position="310"/>
    </location>
</feature>
<comment type="caution">
    <text evidence="8">The sequence shown here is derived from an EMBL/GenBank/DDBJ whole genome shotgun (WGS) entry which is preliminary data.</text>
</comment>
<dbReference type="InterPro" id="IPR051086">
    <property type="entry name" value="RNase_D-like"/>
</dbReference>
<evidence type="ECO:0000259" key="7">
    <source>
        <dbReference type="PROSITE" id="PS50967"/>
    </source>
</evidence>
<dbReference type="EMBL" id="NTKD01000017">
    <property type="protein sequence ID" value="PDH39924.1"/>
    <property type="molecule type" value="Genomic_DNA"/>
</dbReference>
<sequence length="392" mass="45288">MKDSYSESDASVADRKARLQATGYSMVTSTEVLQNRVQQWRKRKVLALDTEFLRTNTYYPIVGLVQVFDGRECHLIDPQALSIQPLAEVLEDKEVLKVFHACSEDLEVFQAEVGTIPAPVFDSQVAAAILGEDFSMSYQRLVERYLNVVVPKEQTRSDWLQRPLTTDQLDYAALDVIYLFDVYQLQAERLHEQGRHPWVLEECTSDPAEMPTMIAPDAYFRRIRGAGSLNALQLRRLQRLSAWRENLARECDVPRSRIVDDKSLMSICRDDISDRRLLDKKTKMTHRQIRRYAEEIAEQLRLANEDSESEYPEVMADPTSTLNNRLIRELKELVEDAAKEQRIAPEILATRRHLEQFLRSGKQGDYELPPSLAGWRRSVIGDRLLQHLRSDP</sequence>
<dbReference type="GO" id="GO:0033890">
    <property type="term" value="F:ribonuclease D activity"/>
    <property type="evidence" value="ECO:0007669"/>
    <property type="project" value="UniProtKB-UniRule"/>
</dbReference>
<name>A0A2A5WUQ3_9GAMM</name>
<dbReference type="GO" id="GO:0003676">
    <property type="term" value="F:nucleic acid binding"/>
    <property type="evidence" value="ECO:0007669"/>
    <property type="project" value="InterPro"/>
</dbReference>
<evidence type="ECO:0000256" key="4">
    <source>
        <dbReference type="ARBA" id="ARBA00022801"/>
    </source>
</evidence>
<dbReference type="NCBIfam" id="TIGR01388">
    <property type="entry name" value="rnd"/>
    <property type="match status" value="1"/>
</dbReference>
<dbReference type="AlphaFoldDB" id="A0A2A5WUQ3"/>
<gene>
    <name evidence="6 8" type="primary">rnd</name>
    <name evidence="8" type="ORF">CNE99_04535</name>
</gene>
<dbReference type="Proteomes" id="UP000219327">
    <property type="component" value="Unassembled WGS sequence"/>
</dbReference>
<dbReference type="EC" id="3.1.13.5" evidence="6"/>
<accession>A0A2A5WUQ3</accession>
<comment type="catalytic activity">
    <reaction evidence="6">
        <text>Exonucleolytic cleavage that removes extra residues from the 3'-terminus of tRNA to produce 5'-mononucleotides.</text>
        <dbReference type="EC" id="3.1.13.5"/>
    </reaction>
</comment>
<comment type="subcellular location">
    <subcellularLocation>
        <location evidence="6">Cytoplasm</location>
    </subcellularLocation>
</comment>
<evidence type="ECO:0000256" key="3">
    <source>
        <dbReference type="ARBA" id="ARBA00022722"/>
    </source>
</evidence>
<dbReference type="CDD" id="cd06142">
    <property type="entry name" value="RNaseD_exo"/>
    <property type="match status" value="1"/>
</dbReference>
<dbReference type="GO" id="GO:0005737">
    <property type="term" value="C:cytoplasm"/>
    <property type="evidence" value="ECO:0007669"/>
    <property type="project" value="UniProtKB-SubCell"/>
</dbReference>
<evidence type="ECO:0000256" key="2">
    <source>
        <dbReference type="ARBA" id="ARBA00022694"/>
    </source>
</evidence>
<dbReference type="SMART" id="SM00474">
    <property type="entry name" value="35EXOc"/>
    <property type="match status" value="1"/>
</dbReference>
<dbReference type="Pfam" id="PF21293">
    <property type="entry name" value="RNAseD_HRDC_C"/>
    <property type="match status" value="1"/>
</dbReference>
<reference evidence="8 9" key="1">
    <citation type="submission" date="2017-08" db="EMBL/GenBank/DDBJ databases">
        <title>Fine stratification of microbial communities through a metagenomic profile of the photic zone.</title>
        <authorList>
            <person name="Haro-Moreno J.M."/>
            <person name="Lopez-Perez M."/>
            <person name="De La Torre J."/>
            <person name="Picazo A."/>
            <person name="Camacho A."/>
            <person name="Rodriguez-Valera F."/>
        </authorList>
    </citation>
    <scope>NUCLEOTIDE SEQUENCE [LARGE SCALE GENOMIC DNA]</scope>
    <source>
        <strain evidence="8">MED-G24</strain>
    </source>
</reference>
<dbReference type="SUPFAM" id="SSF47819">
    <property type="entry name" value="HRDC-like"/>
    <property type="match status" value="2"/>
</dbReference>
<dbReference type="InterPro" id="IPR044876">
    <property type="entry name" value="HRDC_dom_sf"/>
</dbReference>
<dbReference type="InterPro" id="IPR002562">
    <property type="entry name" value="3'-5'_exonuclease_dom"/>
</dbReference>
<dbReference type="GO" id="GO:0008408">
    <property type="term" value="F:3'-5' exonuclease activity"/>
    <property type="evidence" value="ECO:0007669"/>
    <property type="project" value="InterPro"/>
</dbReference>
<protein>
    <recommendedName>
        <fullName evidence="6">Ribonuclease D</fullName>
        <shortName evidence="6">RNase D</shortName>
        <ecNumber evidence="6">3.1.13.5</ecNumber>
    </recommendedName>
</protein>